<sequence>MPTESRITSRPWTTVHAAAIAVLRTADADAKAATARDVAALWQNDALTLSAPDTHSYTPPDRPARPVRPELLPPARMPKRRKAGSLETRTALIHAVAHIELNAIDLAFDMVARFAPGMPRSFLDDWIRVGADEARHFTLLQNRLKDMGSFYGALPAHDGLWESALATMDDIAARLAVVPMVLEARGLDVTPAMIMRFEKTGDSASAKALKTIYEEETSHVAAGSRWFHFIAGKRNADPQKLFQTLVRQRFKGLLKPPFNTLAREEAGLPADWYEPLAVTPVSPGKSLISNP</sequence>
<evidence type="ECO:0000313" key="3">
    <source>
        <dbReference type="Proteomes" id="UP000271227"/>
    </source>
</evidence>
<dbReference type="OrthoDB" id="9778629at2"/>
<dbReference type="SUPFAM" id="SSF47240">
    <property type="entry name" value="Ferritin-like"/>
    <property type="match status" value="1"/>
</dbReference>
<feature type="region of interest" description="Disordered" evidence="1">
    <location>
        <begin position="51"/>
        <end position="80"/>
    </location>
</feature>
<dbReference type="PANTHER" id="PTHR42782:SF2">
    <property type="entry name" value="3-OXOACYL-[ACYL-CARRIER-PROTEIN] SYNTHASE-LIKE PROTEIN"/>
    <property type="match status" value="1"/>
</dbReference>
<dbReference type="PANTHER" id="PTHR42782">
    <property type="entry name" value="SI:CH73-314G15.3"/>
    <property type="match status" value="1"/>
</dbReference>
<dbReference type="CDD" id="cd00657">
    <property type="entry name" value="Ferritin_like"/>
    <property type="match status" value="1"/>
</dbReference>
<evidence type="ECO:0000256" key="1">
    <source>
        <dbReference type="SAM" id="MobiDB-lite"/>
    </source>
</evidence>
<dbReference type="InParanoid" id="A0A3M0CXG0"/>
<dbReference type="InterPro" id="IPR011197">
    <property type="entry name" value="UCP012318"/>
</dbReference>
<dbReference type="Pfam" id="PF04305">
    <property type="entry name" value="DUF455"/>
    <property type="match status" value="1"/>
</dbReference>
<name>A0A3M0CXG0_9PROT</name>
<proteinExistence type="predicted"/>
<dbReference type="EMBL" id="REFR01000010">
    <property type="protein sequence ID" value="RMB08563.1"/>
    <property type="molecule type" value="Genomic_DNA"/>
</dbReference>
<dbReference type="InterPro" id="IPR007402">
    <property type="entry name" value="DUF455"/>
</dbReference>
<dbReference type="PIRSF" id="PIRSF012318">
    <property type="entry name" value="UCP012318"/>
    <property type="match status" value="1"/>
</dbReference>
<comment type="caution">
    <text evidence="2">The sequence shown here is derived from an EMBL/GenBank/DDBJ whole genome shotgun (WGS) entry which is preliminary data.</text>
</comment>
<organism evidence="2 3">
    <name type="scientific">Eilatimonas milleporae</name>
    <dbReference type="NCBI Taxonomy" id="911205"/>
    <lineage>
        <taxon>Bacteria</taxon>
        <taxon>Pseudomonadati</taxon>
        <taxon>Pseudomonadota</taxon>
        <taxon>Alphaproteobacteria</taxon>
        <taxon>Kordiimonadales</taxon>
        <taxon>Kordiimonadaceae</taxon>
        <taxon>Eilatimonas</taxon>
    </lineage>
</organism>
<dbReference type="InterPro" id="IPR009078">
    <property type="entry name" value="Ferritin-like_SF"/>
</dbReference>
<gene>
    <name evidence="2" type="ORF">BXY39_1198</name>
</gene>
<accession>A0A3M0CXG0</accession>
<evidence type="ECO:0000313" key="2">
    <source>
        <dbReference type="EMBL" id="RMB08563.1"/>
    </source>
</evidence>
<dbReference type="Proteomes" id="UP000271227">
    <property type="component" value="Unassembled WGS sequence"/>
</dbReference>
<protein>
    <submittedName>
        <fullName evidence="2">Uncharacterized ferritin-like protein (DUF455 family)</fullName>
    </submittedName>
</protein>
<dbReference type="AlphaFoldDB" id="A0A3M0CXG0"/>
<reference evidence="2 3" key="1">
    <citation type="submission" date="2018-10" db="EMBL/GenBank/DDBJ databases">
        <title>Genomic Encyclopedia of Archaeal and Bacterial Type Strains, Phase II (KMG-II): from individual species to whole genera.</title>
        <authorList>
            <person name="Goeker M."/>
        </authorList>
    </citation>
    <scope>NUCLEOTIDE SEQUENCE [LARGE SCALE GENOMIC DNA]</scope>
    <source>
        <strain evidence="2 3">DSM 25217</strain>
    </source>
</reference>
<keyword evidence="3" id="KW-1185">Reference proteome</keyword>